<dbReference type="PRINTS" id="PR00116">
    <property type="entry name" value="ARGINASE"/>
</dbReference>
<dbReference type="SUPFAM" id="SSF52768">
    <property type="entry name" value="Arginase/deacetylase"/>
    <property type="match status" value="1"/>
</dbReference>
<evidence type="ECO:0000256" key="13">
    <source>
        <dbReference type="RuleBase" id="RU361159"/>
    </source>
</evidence>
<dbReference type="Pfam" id="PF00491">
    <property type="entry name" value="Arginase"/>
    <property type="match status" value="1"/>
</dbReference>
<evidence type="ECO:0000256" key="7">
    <source>
        <dbReference type="ARBA" id="ARBA00022801"/>
    </source>
</evidence>
<evidence type="ECO:0000256" key="2">
    <source>
        <dbReference type="ARBA" id="ARBA00012168"/>
    </source>
</evidence>
<evidence type="ECO:0000256" key="4">
    <source>
        <dbReference type="ARBA" id="ARBA00022436"/>
    </source>
</evidence>
<dbReference type="AlphaFoldDB" id="V4AAL6"/>
<evidence type="ECO:0000256" key="8">
    <source>
        <dbReference type="ARBA" id="ARBA00023211"/>
    </source>
</evidence>
<dbReference type="GO" id="GO:0004053">
    <property type="term" value="F:arginase activity"/>
    <property type="evidence" value="ECO:0007669"/>
    <property type="project" value="UniProtKB-EC"/>
</dbReference>
<evidence type="ECO:0000256" key="5">
    <source>
        <dbReference type="ARBA" id="ARBA00022503"/>
    </source>
</evidence>
<dbReference type="InterPro" id="IPR014033">
    <property type="entry name" value="Arginase"/>
</dbReference>
<evidence type="ECO:0000256" key="1">
    <source>
        <dbReference type="ARBA" id="ARBA00005098"/>
    </source>
</evidence>
<dbReference type="UniPathway" id="UPA00158">
    <property type="reaction ID" value="UER00270"/>
</dbReference>
<dbReference type="EMBL" id="KB200576">
    <property type="protein sequence ID" value="ESP01024.1"/>
    <property type="molecule type" value="Genomic_DNA"/>
</dbReference>
<dbReference type="GO" id="GO:0005634">
    <property type="term" value="C:nucleus"/>
    <property type="evidence" value="ECO:0007669"/>
    <property type="project" value="TreeGrafter"/>
</dbReference>
<name>V4AAL6_LOTGI</name>
<keyword evidence="5 13" id="KW-0056">Arginine metabolism</keyword>
<evidence type="ECO:0000313" key="14">
    <source>
        <dbReference type="EMBL" id="ESP01024.1"/>
    </source>
</evidence>
<feature type="binding site" evidence="10">
    <location>
        <position position="127"/>
    </location>
    <ligand>
        <name>Mn(2+)</name>
        <dbReference type="ChEBI" id="CHEBI:29035"/>
        <label>1</label>
    </ligand>
</feature>
<dbReference type="GO" id="GO:0030145">
    <property type="term" value="F:manganese ion binding"/>
    <property type="evidence" value="ECO:0007669"/>
    <property type="project" value="TreeGrafter"/>
</dbReference>
<feature type="binding site" evidence="10">
    <location>
        <position position="100"/>
    </location>
    <ligand>
        <name>Mn(2+)</name>
        <dbReference type="ChEBI" id="CHEBI:29035"/>
        <label>1</label>
    </ligand>
</feature>
<dbReference type="PIRSF" id="PIRSF036979">
    <property type="entry name" value="Arginase"/>
    <property type="match status" value="1"/>
</dbReference>
<comment type="catalytic activity">
    <reaction evidence="9 13">
        <text>L-arginine + H2O = urea + L-ornithine</text>
        <dbReference type="Rhea" id="RHEA:20569"/>
        <dbReference type="ChEBI" id="CHEBI:15377"/>
        <dbReference type="ChEBI" id="CHEBI:16199"/>
        <dbReference type="ChEBI" id="CHEBI:32682"/>
        <dbReference type="ChEBI" id="CHEBI:46911"/>
        <dbReference type="EC" id="3.5.3.1"/>
    </reaction>
</comment>
<evidence type="ECO:0000256" key="12">
    <source>
        <dbReference type="RuleBase" id="RU003684"/>
    </source>
</evidence>
<dbReference type="NCBIfam" id="TIGR01229">
    <property type="entry name" value="rocF_arginase"/>
    <property type="match status" value="1"/>
</dbReference>
<protein>
    <recommendedName>
        <fullName evidence="3 13">Arginase</fullName>
        <ecNumber evidence="2 13">3.5.3.1</ecNumber>
    </recommendedName>
</protein>
<comment type="similarity">
    <text evidence="11 12">Belongs to the arginase family.</text>
</comment>
<evidence type="ECO:0000256" key="11">
    <source>
        <dbReference type="PROSITE-ProRule" id="PRU00742"/>
    </source>
</evidence>
<comment type="cofactor">
    <cofactor evidence="10 13">
        <name>Mn(2+)</name>
        <dbReference type="ChEBI" id="CHEBI:29035"/>
    </cofactor>
    <text evidence="10 13">Binds 2 manganese ions per subunit.</text>
</comment>
<accession>V4AAL6</accession>
<dbReference type="PANTHER" id="PTHR43782">
    <property type="entry name" value="ARGINASE"/>
    <property type="match status" value="1"/>
</dbReference>
<dbReference type="PANTHER" id="PTHR43782:SF3">
    <property type="entry name" value="ARGINASE"/>
    <property type="match status" value="1"/>
</dbReference>
<feature type="binding site" evidence="10">
    <location>
        <position position="125"/>
    </location>
    <ligand>
        <name>Mn(2+)</name>
        <dbReference type="ChEBI" id="CHEBI:29035"/>
        <label>1</label>
    </ligand>
</feature>
<dbReference type="Gene3D" id="3.40.800.10">
    <property type="entry name" value="Ureohydrolase domain"/>
    <property type="match status" value="1"/>
</dbReference>
<comment type="pathway">
    <text evidence="1 13">Nitrogen metabolism; urea cycle; L-ornithine and urea from L-arginine: step 1/1.</text>
</comment>
<dbReference type="HOGENOM" id="CLU_039478_6_1_1"/>
<dbReference type="GO" id="GO:0010121">
    <property type="term" value="P:L-arginine catabolic process to proline via ornithine"/>
    <property type="evidence" value="ECO:0007669"/>
    <property type="project" value="UniProtKB-ARBA"/>
</dbReference>
<evidence type="ECO:0000256" key="3">
    <source>
        <dbReference type="ARBA" id="ARBA00018123"/>
    </source>
</evidence>
<evidence type="ECO:0000256" key="9">
    <source>
        <dbReference type="ARBA" id="ARBA00047391"/>
    </source>
</evidence>
<dbReference type="CDD" id="cd09989">
    <property type="entry name" value="Arginase"/>
    <property type="match status" value="1"/>
</dbReference>
<proteinExistence type="inferred from homology"/>
<dbReference type="STRING" id="225164.V4AAL6"/>
<dbReference type="EC" id="3.5.3.1" evidence="2 13"/>
<evidence type="ECO:0000313" key="15">
    <source>
        <dbReference type="Proteomes" id="UP000030746"/>
    </source>
</evidence>
<keyword evidence="6 10" id="KW-0479">Metal-binding</keyword>
<dbReference type="Proteomes" id="UP000030746">
    <property type="component" value="Unassembled WGS sequence"/>
</dbReference>
<dbReference type="FunFam" id="3.40.800.10:FF:000005">
    <property type="entry name" value="Arginase"/>
    <property type="match status" value="1"/>
</dbReference>
<feature type="binding site" evidence="10">
    <location>
        <position position="123"/>
    </location>
    <ligand>
        <name>Mn(2+)</name>
        <dbReference type="ChEBI" id="CHEBI:29035"/>
        <label>1</label>
    </ligand>
</feature>
<dbReference type="GO" id="GO:0005829">
    <property type="term" value="C:cytosol"/>
    <property type="evidence" value="ECO:0007669"/>
    <property type="project" value="TreeGrafter"/>
</dbReference>
<dbReference type="CTD" id="20246023"/>
<dbReference type="RefSeq" id="XP_009048289.1">
    <property type="nucleotide sequence ID" value="XM_009050041.1"/>
</dbReference>
<keyword evidence="15" id="KW-1185">Reference proteome</keyword>
<dbReference type="InterPro" id="IPR020855">
    <property type="entry name" value="Ureohydrolase_Mn_BS"/>
</dbReference>
<dbReference type="GO" id="GO:0000050">
    <property type="term" value="P:urea cycle"/>
    <property type="evidence" value="ECO:0007669"/>
    <property type="project" value="UniProtKB-UniPathway"/>
</dbReference>
<feature type="binding site" evidence="10">
    <location>
        <position position="233"/>
    </location>
    <ligand>
        <name>Mn(2+)</name>
        <dbReference type="ChEBI" id="CHEBI:29035"/>
        <label>1</label>
    </ligand>
</feature>
<feature type="binding site" evidence="10">
    <location>
        <position position="231"/>
    </location>
    <ligand>
        <name>Mn(2+)</name>
        <dbReference type="ChEBI" id="CHEBI:29035"/>
        <label>1</label>
    </ligand>
</feature>
<dbReference type="InterPro" id="IPR006035">
    <property type="entry name" value="Ureohydrolase"/>
</dbReference>
<dbReference type="GeneID" id="20246023"/>
<gene>
    <name evidence="14" type="ORF">LOTGIDRAFT_207734</name>
</gene>
<evidence type="ECO:0000256" key="6">
    <source>
        <dbReference type="ARBA" id="ARBA00022723"/>
    </source>
</evidence>
<dbReference type="KEGG" id="lgi:LOTGIDRAFT_207734"/>
<keyword evidence="8 10" id="KW-0464">Manganese</keyword>
<dbReference type="InterPro" id="IPR023696">
    <property type="entry name" value="Ureohydrolase_dom_sf"/>
</dbReference>
<dbReference type="OMA" id="FSWMTPC"/>
<organism evidence="14 15">
    <name type="scientific">Lottia gigantea</name>
    <name type="common">Giant owl limpet</name>
    <dbReference type="NCBI Taxonomy" id="225164"/>
    <lineage>
        <taxon>Eukaryota</taxon>
        <taxon>Metazoa</taxon>
        <taxon>Spiralia</taxon>
        <taxon>Lophotrochozoa</taxon>
        <taxon>Mollusca</taxon>
        <taxon>Gastropoda</taxon>
        <taxon>Patellogastropoda</taxon>
        <taxon>Lottioidea</taxon>
        <taxon>Lottiidae</taxon>
        <taxon>Lottia</taxon>
    </lineage>
</organism>
<evidence type="ECO:0000256" key="10">
    <source>
        <dbReference type="PIRSR" id="PIRSR036979-1"/>
    </source>
</evidence>
<dbReference type="PROSITE" id="PS51409">
    <property type="entry name" value="ARGINASE_2"/>
    <property type="match status" value="1"/>
</dbReference>
<sequence length="317" mass="34015">MPPVFKVGVLGVPLSKGQPRDGTENGPKALRNAGIIKVLEDLGNQVIDHGDLQFETIENDNPKDKIKNPKTVGAANKKISDAVYSIVKSEQLCLTMGGDHSMAMGSIHGHALAEPNIVVVWVDAHADINTPLTSSSGNIHGMPLSFVSKELEAYVPKLKGFEWCFPCISVKDIVYIGLRDVDEGERCIIEHFGIAHYSMQDVDRMGIGEVVDKALKAVDPTGTRPIHLSFDVDALDPAITPSTGTPVAGGLSFREGQYIMEVLANTGRLSVVDIAEINTTVGNSDVTVKTAVEIVKKCFGQKRGGNFLPSYGLPKAN</sequence>
<dbReference type="OrthoDB" id="9992747at2759"/>
<reference evidence="14 15" key="1">
    <citation type="journal article" date="2013" name="Nature">
        <title>Insights into bilaterian evolution from three spiralian genomes.</title>
        <authorList>
            <person name="Simakov O."/>
            <person name="Marletaz F."/>
            <person name="Cho S.J."/>
            <person name="Edsinger-Gonzales E."/>
            <person name="Havlak P."/>
            <person name="Hellsten U."/>
            <person name="Kuo D.H."/>
            <person name="Larsson T."/>
            <person name="Lv J."/>
            <person name="Arendt D."/>
            <person name="Savage R."/>
            <person name="Osoegawa K."/>
            <person name="de Jong P."/>
            <person name="Grimwood J."/>
            <person name="Chapman J.A."/>
            <person name="Shapiro H."/>
            <person name="Aerts A."/>
            <person name="Otillar R.P."/>
            <person name="Terry A.Y."/>
            <person name="Boore J.L."/>
            <person name="Grigoriev I.V."/>
            <person name="Lindberg D.R."/>
            <person name="Seaver E.C."/>
            <person name="Weisblat D.A."/>
            <person name="Putnam N.H."/>
            <person name="Rokhsar D.S."/>
        </authorList>
    </citation>
    <scope>NUCLEOTIDE SEQUENCE [LARGE SCALE GENOMIC DNA]</scope>
</reference>
<keyword evidence="7 12" id="KW-0378">Hydrolase</keyword>
<dbReference type="PROSITE" id="PS01053">
    <property type="entry name" value="ARGINASE_1"/>
    <property type="match status" value="1"/>
</dbReference>
<keyword evidence="4 13" id="KW-0835">Urea cycle</keyword>